<feature type="domain" description="Outer membrane protein beta-barrel" evidence="1">
    <location>
        <begin position="458"/>
        <end position="887"/>
    </location>
</feature>
<dbReference type="Pfam" id="PF14905">
    <property type="entry name" value="OMP_b-brl_3"/>
    <property type="match status" value="1"/>
</dbReference>
<evidence type="ECO:0000313" key="3">
    <source>
        <dbReference type="Proteomes" id="UP000193804"/>
    </source>
</evidence>
<protein>
    <submittedName>
        <fullName evidence="2">CarboxypepD_reg-like domain-containing protein</fullName>
    </submittedName>
</protein>
<dbReference type="Pfam" id="PF13715">
    <property type="entry name" value="CarbopepD_reg_2"/>
    <property type="match status" value="1"/>
</dbReference>
<sequence>MKAIITTVILIIHLSFSVLGQSDVHFYRMEGRVVDSLNQPIPYANVLLKDTTKNEIKAFAVTDAAGKFKMSIQSGISVELRASFVGYVPFIKHLVTDSERIQNLIIPLSQDQGMMDEVQVVKEMPVTLSGDTLIYKTEAFTKGNERKLEDVLKKLPGVEVDEEGRVSVQGKKVDKLLVEGKQFFDGDSKMAVKNLPAKAVDRVQVLKGYQENAALKNVNTNEQIAMNITLKEDQKSMVFGDLTLGVGLRDSYTGHGNAFYYSEDLSVNTILDANNIGEQAFNFSDYQRMKQAQNPWGIQGGALKIEERQDRNTIPQKDKTQVQELTSNFAGLNVNYQPSSKWQHQAYMIGNTANVLEQQLQQRRFLSEDAPEAENSINQQNQEYGSIMGQYQLDYLATPFSNWQYKSQCLGSRNSANRFSLSNWAGGQESTIQSENDEWSWNQQLNYYTQINPNHLISIENQFLWRNSQGLNAWDLQYGLETEADSSIIRLEDSRQDIKTLQSELHYYWVWNRKNHLDVSLSYQNRISSLNRNLQNAEGESLEDFRIGMDRSFSNFAAGLQWKSRVESFLFLPGVSYFYLNDQRNSLRGEGNVGENTKHFVLPNFRIKYDINSVQGLDFVFQQQIRSPQSEWLSEALQLRNYQNIVLGNAALRPSFYTSIQLNYHFFNLFNGMNAFLFTNFNRVEHSFQEATNFDGLVNNSVLINSNAPQYDFNYNGKIDKRFRTFRLTFESNGLYQNYVNQLNEVELNNEQWNQQHSLAFQTNLGQDMTSSVKYGLQLTEYENGPNRNQFNLQSFTNRWEAEWGDNFELDLDVEYQMYNGTNTKSDWWLANAELSYEWPEKPWRFDLQVYNIFDTKSISRDFLSEYFVSTYQNFIQGRRALFSVNYNF</sequence>
<dbReference type="InterPro" id="IPR008969">
    <property type="entry name" value="CarboxyPept-like_regulatory"/>
</dbReference>
<dbReference type="InterPro" id="IPR041700">
    <property type="entry name" value="OMP_b-brl_3"/>
</dbReference>
<reference evidence="3" key="1">
    <citation type="submission" date="2017-04" db="EMBL/GenBank/DDBJ databases">
        <authorList>
            <person name="Varghese N."/>
            <person name="Submissions S."/>
        </authorList>
    </citation>
    <scope>NUCLEOTIDE SEQUENCE [LARGE SCALE GENOMIC DNA]</scope>
    <source>
        <strain evidence="3">DSM 4125</strain>
    </source>
</reference>
<evidence type="ECO:0000259" key="1">
    <source>
        <dbReference type="Pfam" id="PF14905"/>
    </source>
</evidence>
<evidence type="ECO:0000313" key="2">
    <source>
        <dbReference type="EMBL" id="SMG30717.1"/>
    </source>
</evidence>
<gene>
    <name evidence="2" type="ORF">SAMN05661096_01996</name>
</gene>
<dbReference type="STRING" id="1028.SAMN05661096_01996"/>
<dbReference type="Gene3D" id="2.60.40.1120">
    <property type="entry name" value="Carboxypeptidase-like, regulatory domain"/>
    <property type="match status" value="1"/>
</dbReference>
<dbReference type="SUPFAM" id="SSF49464">
    <property type="entry name" value="Carboxypeptidase regulatory domain-like"/>
    <property type="match status" value="1"/>
</dbReference>
<keyword evidence="3" id="KW-1185">Reference proteome</keyword>
<dbReference type="RefSeq" id="WP_085516900.1">
    <property type="nucleotide sequence ID" value="NZ_FXAW01000003.1"/>
</dbReference>
<accession>A0A1X7JRJ3</accession>
<dbReference type="OrthoDB" id="603275at2"/>
<proteinExistence type="predicted"/>
<name>A0A1X7JRJ3_9BACT</name>
<dbReference type="Proteomes" id="UP000193804">
    <property type="component" value="Unassembled WGS sequence"/>
</dbReference>
<dbReference type="AlphaFoldDB" id="A0A1X7JRJ3"/>
<organism evidence="2 3">
    <name type="scientific">Marivirga sericea</name>
    <dbReference type="NCBI Taxonomy" id="1028"/>
    <lineage>
        <taxon>Bacteria</taxon>
        <taxon>Pseudomonadati</taxon>
        <taxon>Bacteroidota</taxon>
        <taxon>Cytophagia</taxon>
        <taxon>Cytophagales</taxon>
        <taxon>Marivirgaceae</taxon>
        <taxon>Marivirga</taxon>
    </lineage>
</organism>
<dbReference type="EMBL" id="FXAW01000003">
    <property type="protein sequence ID" value="SMG30717.1"/>
    <property type="molecule type" value="Genomic_DNA"/>
</dbReference>
<dbReference type="SUPFAM" id="SSF56935">
    <property type="entry name" value="Porins"/>
    <property type="match status" value="1"/>
</dbReference>